<accession>A0A1V0N3Q5</accession>
<dbReference type="RefSeq" id="WP_081142149.1">
    <property type="nucleotide sequence ID" value="NZ_CP015363.1"/>
</dbReference>
<evidence type="ECO:0000313" key="4">
    <source>
        <dbReference type="Proteomes" id="UP000192050"/>
    </source>
</evidence>
<evidence type="ECO:0000256" key="1">
    <source>
        <dbReference type="ARBA" id="ARBA00022679"/>
    </source>
</evidence>
<dbReference type="PANTHER" id="PTHR19136">
    <property type="entry name" value="MOLYBDENUM COFACTOR GUANYLYLTRANSFERASE"/>
    <property type="match status" value="1"/>
</dbReference>
<dbReference type="STRING" id="74969.FAD_0900"/>
<dbReference type="GO" id="GO:0016779">
    <property type="term" value="F:nucleotidyltransferase activity"/>
    <property type="evidence" value="ECO:0007669"/>
    <property type="project" value="UniProtKB-ARBA"/>
</dbReference>
<dbReference type="GeneID" id="31676403"/>
<gene>
    <name evidence="3" type="primary">mobA</name>
    <name evidence="3" type="ORF">FAD_0900</name>
</gene>
<reference evidence="3 4" key="1">
    <citation type="submission" date="2011-10" db="EMBL/GenBank/DDBJ databases">
        <title>Metabolic and evolutionary patterns in the extreme acidophile Ferroplasma acidiphilum.</title>
        <authorList>
            <person name="Golyshina O.V."/>
            <person name="Kozyavkin S.A."/>
            <person name="Tatusov R.L."/>
            <person name="Slesarev A.I."/>
            <person name="Golyshin P.N."/>
        </authorList>
    </citation>
    <scope>NUCLEOTIDE SEQUENCE [LARGE SCALE GENOMIC DNA]</scope>
    <source>
        <strain evidence="4">Y</strain>
    </source>
</reference>
<proteinExistence type="predicted"/>
<sequence length="181" mass="20995">MIAIIFAKNSQRLQNKHNMEICGEKMIDRISRILSETGRFSSIILFTKNFSLKSKFAVTEEDNTDGILFDSILYCIERYHEFLAIGGDMPYIDKGSIENILDNYKGNSVAYMSDNFYQPLFAIYSTDVEQPMLKYRKNGKGSIRKFMDEYSVSYIEGDQEKLKSINTEKDLIEARKNLRCL</sequence>
<organism evidence="3 4">
    <name type="scientific">Ferroplasma acidiphilum</name>
    <dbReference type="NCBI Taxonomy" id="74969"/>
    <lineage>
        <taxon>Archaea</taxon>
        <taxon>Methanobacteriati</taxon>
        <taxon>Thermoplasmatota</taxon>
        <taxon>Thermoplasmata</taxon>
        <taxon>Thermoplasmatales</taxon>
        <taxon>Ferroplasmaceae</taxon>
        <taxon>Ferroplasma</taxon>
    </lineage>
</organism>
<dbReference type="Proteomes" id="UP000192050">
    <property type="component" value="Chromosome"/>
</dbReference>
<keyword evidence="1" id="KW-0808">Transferase</keyword>
<dbReference type="AlphaFoldDB" id="A0A1V0N3Q5"/>
<dbReference type="Gene3D" id="3.90.550.10">
    <property type="entry name" value="Spore Coat Polysaccharide Biosynthesis Protein SpsA, Chain A"/>
    <property type="match status" value="1"/>
</dbReference>
<dbReference type="InterPro" id="IPR025877">
    <property type="entry name" value="MobA-like_NTP_Trfase"/>
</dbReference>
<dbReference type="EMBL" id="CP015363">
    <property type="protein sequence ID" value="ARD84792.1"/>
    <property type="molecule type" value="Genomic_DNA"/>
</dbReference>
<evidence type="ECO:0000259" key="2">
    <source>
        <dbReference type="Pfam" id="PF12804"/>
    </source>
</evidence>
<protein>
    <submittedName>
        <fullName evidence="3">Putative molybdopterin-guanine dinucleotide biosynthesis protein A</fullName>
    </submittedName>
</protein>
<dbReference type="PANTHER" id="PTHR19136:SF81">
    <property type="entry name" value="MOLYBDENUM COFACTOR GUANYLYLTRANSFERASE"/>
    <property type="match status" value="1"/>
</dbReference>
<keyword evidence="4" id="KW-1185">Reference proteome</keyword>
<feature type="domain" description="MobA-like NTP transferase" evidence="2">
    <location>
        <begin position="9"/>
        <end position="150"/>
    </location>
</feature>
<name>A0A1V0N3Q5_9ARCH</name>
<dbReference type="InterPro" id="IPR029044">
    <property type="entry name" value="Nucleotide-diphossugar_trans"/>
</dbReference>
<dbReference type="KEGG" id="fai:FAD_0900"/>
<evidence type="ECO:0000313" key="3">
    <source>
        <dbReference type="EMBL" id="ARD84792.1"/>
    </source>
</evidence>
<dbReference type="OrthoDB" id="28434at2157"/>
<dbReference type="Pfam" id="PF12804">
    <property type="entry name" value="NTP_transf_3"/>
    <property type="match status" value="1"/>
</dbReference>
<dbReference type="SUPFAM" id="SSF53448">
    <property type="entry name" value="Nucleotide-diphospho-sugar transferases"/>
    <property type="match status" value="1"/>
</dbReference>